<organism evidence="2 3">
    <name type="scientific">Pseudanabaena catenata USMAC16</name>
    <dbReference type="NCBI Taxonomy" id="1855837"/>
    <lineage>
        <taxon>Bacteria</taxon>
        <taxon>Bacillati</taxon>
        <taxon>Cyanobacteriota</taxon>
        <taxon>Cyanophyceae</taxon>
        <taxon>Pseudanabaenales</taxon>
        <taxon>Pseudanabaenaceae</taxon>
        <taxon>Pseudanabaena</taxon>
    </lineage>
</organism>
<proteinExistence type="predicted"/>
<dbReference type="RefSeq" id="WP_277909196.1">
    <property type="nucleotide sequence ID" value="NZ_VBTY01000031.1"/>
</dbReference>
<accession>A0A9X4MDD5</accession>
<dbReference type="AlphaFoldDB" id="A0A9X4MDD5"/>
<comment type="caution">
    <text evidence="2">The sequence shown here is derived from an EMBL/GenBank/DDBJ whole genome shotgun (WGS) entry which is preliminary data.</text>
</comment>
<dbReference type="Proteomes" id="UP001152872">
    <property type="component" value="Unassembled WGS sequence"/>
</dbReference>
<dbReference type="EMBL" id="VBTY01000031">
    <property type="protein sequence ID" value="MDG3494064.1"/>
    <property type="molecule type" value="Genomic_DNA"/>
</dbReference>
<keyword evidence="3" id="KW-1185">Reference proteome</keyword>
<reference evidence="2" key="1">
    <citation type="submission" date="2019-05" db="EMBL/GenBank/DDBJ databases">
        <title>Whole genome sequencing of Pseudanabaena catenata USMAC16.</title>
        <authorList>
            <person name="Khan Z."/>
            <person name="Omar W.M."/>
            <person name="Convey P."/>
            <person name="Merican F."/>
            <person name="Najimudin N."/>
        </authorList>
    </citation>
    <scope>NUCLEOTIDE SEQUENCE</scope>
    <source>
        <strain evidence="2">USMAC16</strain>
    </source>
</reference>
<dbReference type="Pfam" id="PF14082">
    <property type="entry name" value="SduA_C"/>
    <property type="match status" value="1"/>
</dbReference>
<sequence length="242" mass="28525">MIDYKDCMAPYQRRNLQLKPLDSFNFDVRRCITELNEFEKLLDKEELREAQDVLPFFRSNLHLSAFIASYVAGIVRFDRIKHEFAVFGDFRADLVVGDSVNGTYCFIEFEDATKNSIFIEKGRSTSDWSPRFEHGFSQIVDWFWKLDDFRNTAQFRAVFDSDSINFYGMLIIGRESFLSPIDKNRLKWRLNKVLIDSQKIICITFDQLARDIKDRLSLYQLSYESDSFTEIDSDLLDIEEDA</sequence>
<protein>
    <submittedName>
        <fullName evidence="2">DUF4263 domain-containing protein</fullName>
    </submittedName>
</protein>
<evidence type="ECO:0000313" key="2">
    <source>
        <dbReference type="EMBL" id="MDG3494064.1"/>
    </source>
</evidence>
<feature type="domain" description="Shedu protein SduA C-terminal" evidence="1">
    <location>
        <begin position="51"/>
        <end position="208"/>
    </location>
</feature>
<evidence type="ECO:0000259" key="1">
    <source>
        <dbReference type="Pfam" id="PF14082"/>
    </source>
</evidence>
<name>A0A9X4MDD5_9CYAN</name>
<dbReference type="InterPro" id="IPR025359">
    <property type="entry name" value="SduA_C"/>
</dbReference>
<evidence type="ECO:0000313" key="3">
    <source>
        <dbReference type="Proteomes" id="UP001152872"/>
    </source>
</evidence>
<gene>
    <name evidence="2" type="ORF">FEV09_05780</name>
</gene>